<dbReference type="EMBL" id="WWCW01000036">
    <property type="protein sequence ID" value="MYM88045.1"/>
    <property type="molecule type" value="Genomic_DNA"/>
</dbReference>
<organism evidence="1 2">
    <name type="scientific">Duganella vulcania</name>
    <dbReference type="NCBI Taxonomy" id="2692166"/>
    <lineage>
        <taxon>Bacteria</taxon>
        <taxon>Pseudomonadati</taxon>
        <taxon>Pseudomonadota</taxon>
        <taxon>Betaproteobacteria</taxon>
        <taxon>Burkholderiales</taxon>
        <taxon>Oxalobacteraceae</taxon>
        <taxon>Telluria group</taxon>
        <taxon>Duganella</taxon>
    </lineage>
</organism>
<dbReference type="AlphaFoldDB" id="A0A845G3Q7"/>
<accession>A0A845G3Q7</accession>
<dbReference type="SUPFAM" id="SSF159238">
    <property type="entry name" value="SO1590-like"/>
    <property type="match status" value="1"/>
</dbReference>
<evidence type="ECO:0000313" key="1">
    <source>
        <dbReference type="EMBL" id="MYM88045.1"/>
    </source>
</evidence>
<reference evidence="1 2" key="1">
    <citation type="submission" date="2020-01" db="EMBL/GenBank/DDBJ databases">
        <title>Novel species isolated from a subtropical stream in China.</title>
        <authorList>
            <person name="Lu H."/>
        </authorList>
    </citation>
    <scope>NUCLEOTIDE SEQUENCE [LARGE SCALE GENOMIC DNA]</scope>
    <source>
        <strain evidence="1 2">FT82W</strain>
    </source>
</reference>
<dbReference type="Pfam" id="PF11528">
    <property type="entry name" value="DUF3224"/>
    <property type="match status" value="1"/>
</dbReference>
<dbReference type="InterPro" id="IPR023159">
    <property type="entry name" value="SO1590-like_sf"/>
</dbReference>
<evidence type="ECO:0000313" key="2">
    <source>
        <dbReference type="Proteomes" id="UP000470302"/>
    </source>
</evidence>
<sequence length="134" mass="14086">MPSISGEFNVKMAVEAMSAVAADSGIGRMSLDKQYHGALDAVGSGEMLAYMDRELGSGAYVAMERVRGTLEGRRGSFLLCHTGTMERGAAGLKVAVVADSGRDELSGLSGTLQIRIEGGKHYYDFDYTLGAAVA</sequence>
<comment type="caution">
    <text evidence="1">The sequence shown here is derived from an EMBL/GenBank/DDBJ whole genome shotgun (WGS) entry which is preliminary data.</text>
</comment>
<name>A0A845G3Q7_9BURK</name>
<dbReference type="InterPro" id="IPR021607">
    <property type="entry name" value="DUF3224"/>
</dbReference>
<dbReference type="RefSeq" id="WP_161097125.1">
    <property type="nucleotide sequence ID" value="NZ_WWCW01000036.1"/>
</dbReference>
<dbReference type="Gene3D" id="2.40.350.10">
    <property type="entry name" value="SO1590-like"/>
    <property type="match status" value="1"/>
</dbReference>
<gene>
    <name evidence="1" type="ORF">GTP91_12755</name>
</gene>
<dbReference type="Proteomes" id="UP000470302">
    <property type="component" value="Unassembled WGS sequence"/>
</dbReference>
<protein>
    <submittedName>
        <fullName evidence="1">DUF3224 domain-containing protein</fullName>
    </submittedName>
</protein>
<proteinExistence type="predicted"/>